<evidence type="ECO:0000313" key="2">
    <source>
        <dbReference type="Proteomes" id="UP000299102"/>
    </source>
</evidence>
<accession>A0A4C1YZT0</accession>
<name>A0A4C1YZT0_EUMVA</name>
<proteinExistence type="predicted"/>
<evidence type="ECO:0000313" key="1">
    <source>
        <dbReference type="EMBL" id="GBP79907.1"/>
    </source>
</evidence>
<dbReference type="AlphaFoldDB" id="A0A4C1YZT0"/>
<sequence>MYPEQKKCLKILVSLPRTCTQRTEDLDDNLCKQLRDKAQTFDCFSLAMDESTDVSDTVQLLIFVRGIDENFTVLEELVKMCSSEGTTTGEDSFHHLDAKSFEMKLKLFIKHVDERKLDHFPNCKKAMEEALLDSSGCSSVAISPLDHPFSLVYYCVSVFLRAAFRSVGLRACTSVWAAAQCKSRGGS</sequence>
<dbReference type="PANTHER" id="PTHR45913">
    <property type="entry name" value="EPM2A-INTERACTING PROTEIN 1"/>
    <property type="match status" value="1"/>
</dbReference>
<reference evidence="1 2" key="1">
    <citation type="journal article" date="2019" name="Commun. Biol.">
        <title>The bagworm genome reveals a unique fibroin gene that provides high tensile strength.</title>
        <authorList>
            <person name="Kono N."/>
            <person name="Nakamura H."/>
            <person name="Ohtoshi R."/>
            <person name="Tomita M."/>
            <person name="Numata K."/>
            <person name="Arakawa K."/>
        </authorList>
    </citation>
    <scope>NUCLEOTIDE SEQUENCE [LARGE SCALE GENOMIC DNA]</scope>
</reference>
<dbReference type="Proteomes" id="UP000299102">
    <property type="component" value="Unassembled WGS sequence"/>
</dbReference>
<dbReference type="OrthoDB" id="6611647at2759"/>
<organism evidence="1 2">
    <name type="scientific">Eumeta variegata</name>
    <name type="common">Bagworm moth</name>
    <name type="synonym">Eumeta japonica</name>
    <dbReference type="NCBI Taxonomy" id="151549"/>
    <lineage>
        <taxon>Eukaryota</taxon>
        <taxon>Metazoa</taxon>
        <taxon>Ecdysozoa</taxon>
        <taxon>Arthropoda</taxon>
        <taxon>Hexapoda</taxon>
        <taxon>Insecta</taxon>
        <taxon>Pterygota</taxon>
        <taxon>Neoptera</taxon>
        <taxon>Endopterygota</taxon>
        <taxon>Lepidoptera</taxon>
        <taxon>Glossata</taxon>
        <taxon>Ditrysia</taxon>
        <taxon>Tineoidea</taxon>
        <taxon>Psychidae</taxon>
        <taxon>Oiketicinae</taxon>
        <taxon>Eumeta</taxon>
    </lineage>
</organism>
<protein>
    <submittedName>
        <fullName evidence="1">General transcription factor II-I repeat domain-containing protein 2A</fullName>
    </submittedName>
</protein>
<dbReference type="EMBL" id="BGZK01001437">
    <property type="protein sequence ID" value="GBP79907.1"/>
    <property type="molecule type" value="Genomic_DNA"/>
</dbReference>
<keyword evidence="2" id="KW-1185">Reference proteome</keyword>
<gene>
    <name evidence="1" type="primary">GTF2IRD2</name>
    <name evidence="1" type="ORF">EVAR_63344_1</name>
</gene>
<comment type="caution">
    <text evidence="1">The sequence shown here is derived from an EMBL/GenBank/DDBJ whole genome shotgun (WGS) entry which is preliminary data.</text>
</comment>
<dbReference type="PANTHER" id="PTHR45913:SF5">
    <property type="entry name" value="GENERAL TRANSCRIPTION FACTOR II-I REPEAT DOMAIN-CONTAINING PROTEIN 2A-LIKE PROTEIN"/>
    <property type="match status" value="1"/>
</dbReference>
<dbReference type="STRING" id="151549.A0A4C1YZT0"/>